<dbReference type="InterPro" id="IPR014922">
    <property type="entry name" value="YdhG-like"/>
</dbReference>
<proteinExistence type="predicted"/>
<accession>A0A2D0N9K0</accession>
<name>A0A2D0N9K0_FLAN2</name>
<comment type="caution">
    <text evidence="2">The sequence shown here is derived from an EMBL/GenBank/DDBJ whole genome shotgun (WGS) entry which is preliminary data.</text>
</comment>
<dbReference type="Gene3D" id="3.90.1150.200">
    <property type="match status" value="1"/>
</dbReference>
<dbReference type="RefSeq" id="WP_099151248.1">
    <property type="nucleotide sequence ID" value="NZ_PDUD01000022.1"/>
</dbReference>
<dbReference type="SUPFAM" id="SSF159888">
    <property type="entry name" value="YdhG-like"/>
    <property type="match status" value="1"/>
</dbReference>
<dbReference type="Pfam" id="PF08818">
    <property type="entry name" value="DUF1801"/>
    <property type="match status" value="1"/>
</dbReference>
<evidence type="ECO:0000313" key="3">
    <source>
        <dbReference type="Proteomes" id="UP000223913"/>
    </source>
</evidence>
<dbReference type="Proteomes" id="UP000223913">
    <property type="component" value="Unassembled WGS sequence"/>
</dbReference>
<dbReference type="OrthoDB" id="115213at2"/>
<evidence type="ECO:0000259" key="1">
    <source>
        <dbReference type="Pfam" id="PF08818"/>
    </source>
</evidence>
<evidence type="ECO:0000313" key="2">
    <source>
        <dbReference type="EMBL" id="PHN05194.1"/>
    </source>
</evidence>
<keyword evidence="3" id="KW-1185">Reference proteome</keyword>
<gene>
    <name evidence="2" type="ORF">CRP01_16885</name>
</gene>
<sequence length="124" mass="14263">MEEQHRTQLEDYFLSAPAAAQEKLQELRDILRGVAPSARELLKWGKPAFESNTILFAYAAHKAHLSFIPTGPALEPFKKELSGYTVKKDSVQFPYDQPLPGELIRKIAQYRKEDVEERGAKWKY</sequence>
<organism evidence="2 3">
    <name type="scientific">Flavilitoribacter nigricans (strain ATCC 23147 / DSM 23189 / NBRC 102662 / NCIMB 1420 / SS-2)</name>
    <name type="common">Lewinella nigricans</name>
    <dbReference type="NCBI Taxonomy" id="1122177"/>
    <lineage>
        <taxon>Bacteria</taxon>
        <taxon>Pseudomonadati</taxon>
        <taxon>Bacteroidota</taxon>
        <taxon>Saprospiria</taxon>
        <taxon>Saprospirales</taxon>
        <taxon>Lewinellaceae</taxon>
        <taxon>Flavilitoribacter</taxon>
    </lineage>
</organism>
<reference evidence="2 3" key="1">
    <citation type="submission" date="2017-10" db="EMBL/GenBank/DDBJ databases">
        <title>The draft genome sequence of Lewinella nigricans NBRC 102662.</title>
        <authorList>
            <person name="Wang K."/>
        </authorList>
    </citation>
    <scope>NUCLEOTIDE SEQUENCE [LARGE SCALE GENOMIC DNA]</scope>
    <source>
        <strain evidence="2 3">NBRC 102662</strain>
    </source>
</reference>
<dbReference type="AlphaFoldDB" id="A0A2D0N9K0"/>
<dbReference type="EMBL" id="PDUD01000022">
    <property type="protein sequence ID" value="PHN05194.1"/>
    <property type="molecule type" value="Genomic_DNA"/>
</dbReference>
<protein>
    <recommendedName>
        <fullName evidence="1">YdhG-like domain-containing protein</fullName>
    </recommendedName>
</protein>
<feature type="domain" description="YdhG-like" evidence="1">
    <location>
        <begin position="21"/>
        <end position="109"/>
    </location>
</feature>